<dbReference type="InterPro" id="IPR020901">
    <property type="entry name" value="Prtase_inh_Kunz-CS"/>
</dbReference>
<keyword evidence="6" id="KW-0732">Signal</keyword>
<evidence type="ECO:0000256" key="6">
    <source>
        <dbReference type="SAM" id="SignalP"/>
    </source>
</evidence>
<feature type="compositionally biased region" description="Polar residues" evidence="5">
    <location>
        <begin position="412"/>
        <end position="426"/>
    </location>
</feature>
<dbReference type="Gene3D" id="4.10.800.10">
    <property type="entry name" value="Thyroglobulin type-1"/>
    <property type="match status" value="1"/>
</dbReference>
<dbReference type="CDD" id="cd00191">
    <property type="entry name" value="TY"/>
    <property type="match status" value="1"/>
</dbReference>
<keyword evidence="10" id="KW-1185">Reference proteome</keyword>
<dbReference type="PROSITE" id="PS00484">
    <property type="entry name" value="THYROGLOBULIN_1_1"/>
    <property type="match status" value="1"/>
</dbReference>
<dbReference type="InterPro" id="IPR006150">
    <property type="entry name" value="Cys_repeat_1"/>
</dbReference>
<dbReference type="PROSITE" id="PS51162">
    <property type="entry name" value="THYROGLOBULIN_1_2"/>
    <property type="match status" value="1"/>
</dbReference>
<accession>A0A811LCN8</accession>
<feature type="compositionally biased region" description="Low complexity" evidence="5">
    <location>
        <begin position="1908"/>
        <end position="1920"/>
    </location>
</feature>
<dbReference type="SUPFAM" id="SSF57610">
    <property type="entry name" value="Thyroglobulin type-1 domain"/>
    <property type="match status" value="1"/>
</dbReference>
<feature type="domain" description="BPTI/Kunitz inhibitor" evidence="7">
    <location>
        <begin position="711"/>
        <end position="761"/>
    </location>
</feature>
<feature type="compositionally biased region" description="Low complexity" evidence="5">
    <location>
        <begin position="1373"/>
        <end position="1392"/>
    </location>
</feature>
<gene>
    <name evidence="9" type="ORF">BOKJ2_LOCUS11508</name>
</gene>
<dbReference type="InterPro" id="IPR002223">
    <property type="entry name" value="Kunitz_BPTI"/>
</dbReference>
<dbReference type="SMART" id="SM00289">
    <property type="entry name" value="WR1"/>
    <property type="match status" value="4"/>
</dbReference>
<dbReference type="PANTHER" id="PTHR10083">
    <property type="entry name" value="KUNITZ-TYPE PROTEASE INHIBITOR-RELATED"/>
    <property type="match status" value="1"/>
</dbReference>
<feature type="compositionally biased region" description="Polar residues" evidence="5">
    <location>
        <begin position="1563"/>
        <end position="1574"/>
    </location>
</feature>
<evidence type="ECO:0000256" key="3">
    <source>
        <dbReference type="ARBA" id="ARBA00023157"/>
    </source>
</evidence>
<feature type="region of interest" description="Disordered" evidence="5">
    <location>
        <begin position="1372"/>
        <end position="1392"/>
    </location>
</feature>
<feature type="region of interest" description="Disordered" evidence="5">
    <location>
        <begin position="2226"/>
        <end position="2245"/>
    </location>
</feature>
<dbReference type="PANTHER" id="PTHR10083:SF375">
    <property type="entry name" value="BPTI_KUNITZ INHIBITOR DOMAIN-CONTAINING PROTEIN"/>
    <property type="match status" value="1"/>
</dbReference>
<dbReference type="InterPro" id="IPR036880">
    <property type="entry name" value="Kunitz_BPTI_sf"/>
</dbReference>
<dbReference type="PROSITE" id="PS50279">
    <property type="entry name" value="BPTI_KUNITZ_2"/>
    <property type="match status" value="7"/>
</dbReference>
<evidence type="ECO:0000259" key="8">
    <source>
        <dbReference type="PROSITE" id="PS51162"/>
    </source>
</evidence>
<keyword evidence="3 4" id="KW-1015">Disulfide bond</keyword>
<sequence length="2460" mass="267969">MRRSEALRLVFCAFLINLVLSQEADPCKRQPFRGRCPGNGANGQPQRSQFVLRYYLRSGECVSYPYGHCSNDENEPKLFRYKEECEDSCIGNKEIVEATQPPSSVQTYATMAPDKSECEKQRENKNGGGLVKGGYVPECEENGSFKPLQCEQDGLTCFCVDRSGIELPNSRCQPGQPKPDCEKIAAAPPMRSNECGGGVDAGPCQGHILRWFYDEATLQCKQFDYTGCGGNGNNYPTEVACKLRCAPQTQSEEQLCHSGLPLKNPEGTLADCSRSSCPTGFKCNNLPTQSVCCPDVERSEAGVLDSGVKANICSLPKERGPCDRYELRFYYSPELKECKYFFYGGCEGNSNNFALKDECEKTCASGASTVNAGESVPTTTTEAEAKVEQTEEKTEVPAVTTEGIPENEPEPAQTTSSAAEDTTVDQTLVKLTKEEEISQDKQDEKALTEDNQEPRQTSESEASETFESVNRQTSESDNPKTSENQKASKSENQQTSEAETQQRETETSLPDQQEIDSEVKAEAKETVEQVDNEPNSVEQVVEEATQRASETRRPVEQAASSESVQSRSQATESRDRSSESRGQSSGSRSQTSESRTQSEQIRSQSSQNQGSTGQSSFRRPETVQTKRPAPTTTTPALPSNRCQHPQDIGSCGGRFERWLWNADKRICETFVYSGCGGNGNNFGSREECLSICHVEAVPKVDPKEVDLENVCDHDIDAGNCGNSFVRFAFDKEANDCRQFNYGGCGGNGNNFANMKECRKKCAGRVQGTRRGSAPDSAVLPENHCEHPVDVGECSGVFTRFAYNQLTNDCQQFTYGGCGGNGNNFPNKAECLSSCAKVKCPPEPACDTTHCQLVKDAHGCSFCSCPPPPSISHPPLSPPPVIKQRAHCPPLDIQSCTDPCIIFTNREGCQECVCPVTPPAPIGRPSDFVGRPSELGSRPGDFGGRPSGFGGRAPAPPSPPSPSSPVDVPPKIQKQPVVEGTRVRDSENDIRDEIRPQSFPTREFVPEPTPPPRQHVHVEEPFAEIGEQCTQRMDPGPCSNFVQRWFFNPAQGVCEPFQYGGCAGNRNHFFTERECQIHCQRFAAPTRTETTTEFVAPSRFTNEHSASQGRGFEASQNERFETVQLRRPEQFDRFAGQQQFRQGPRLNFQQGGQIGTQGGQGIQNQQVEAGRIGQHVQQPIHVPTPDGPQHIDLPLRRVNHQPQPFARPEQGVIVPPRNGPQGQEQVNVPQGQQVERTQNQQFEFIEKSLNNGNDFGIDVPKTVPRTSVPSGAELKQFGANLDQSLEKGHIEQASHHVQESFTTPRNGQESQQGQESFTSLSTDSERKPNTLNAPNLPSSVFQPFENSQAGKGWRFVSKAPLNSEHAAQAFGRENGQNAGQNGQNQGPRTALPRLLRPLPADPVVQKQFQVTQPPPQINFAHDANSRPVAHAQLSVHEASYQADESEDKQPGFNPGQEPSRDNNPYAASKSQTPLPNFSIPPYKQPANINDQYIPPQSQPSYPGQGQPQYPGQGQQPGHGPQPQFPGQHQPQFPGQFNGPQVNNQQYIPPQPATVGPNVKPTINEVANGNPWTSPTLAPPVQPSEPKSEYKKAKDLAPAPSAATETQFQTVKKVDVVEEVAVETEEPEATTVSKSVATTEPRSEATTEFKSEATTESKSSIEAEIVAESTHKLNIKPIAVTDKPEEVKTRAAKLEPVLGNVIDKEGHDEKDVHAGEFKPSEEVKSKMSVASTSFDGNDFHEKQSLVELTHSTQSEKKSVEESTLASEHLIPTSEDLDQDKDLLEVASGQEPIELHRETTASASTAASSSATAASEVSKTKASVATTASEAPKTSASESSQTSASSTSVASTSVAASSSTTAHSTVGTSASTTAHSETPASTSQATSSSIAESSTVHITKTHTAPSNTVAPTQGQTTPRPTTSRRIETTRVETTTPAPTTARPVQQGIQSFVEKPLPADKVVIQAPTEAPEEKSTYPAEPMTTPDPRLLTQSTLGRVLPGGLDPYSRNGGRQHGVRTSQDEPSELSDSNSPKPIQELDEVASHFANVAACPNHKDPLRYDNNDVVLCLPGREQCPDNSVCYFNGLDFFCCPNVDDPYDNHVFGGYDGEEEKHGYKNTLNIKAIPTRARRHAQRDLPPSAFSIDHITSPLRFDGQPPKQISRAGLANQRVNPCTQDVQKGSCDGQHLRYFYDIHSDDCRLFYFTGCDGNENNFATQIECERRCKLGPIIEKPAPSASDDKTPAGQCPNGQAPLGENAPVLCGNQTDSIGCPTGYYCRQGPPDVCCPTEVEEIKSVNRDVKPVVFPQRQWGDVRRKERVQFTVENRDALPVNVAGVATKTQDKDFDSRIPLDEAKSEDISQAKQPELFPSNMCPDGSDALNGEGGKPMVCGAGLGVDGFKMCPRGFYCSMDAERNSRLCCPLDIQSSNVPPPPVVAPYLGHRHANPGEAIGRGSLPSDLRRLRKA</sequence>
<dbReference type="OrthoDB" id="4473401at2759"/>
<dbReference type="EMBL" id="CAJFDH010000005">
    <property type="protein sequence ID" value="CAD5225297.1"/>
    <property type="molecule type" value="Genomic_DNA"/>
</dbReference>
<evidence type="ECO:0000313" key="9">
    <source>
        <dbReference type="EMBL" id="CAD5225297.1"/>
    </source>
</evidence>
<dbReference type="InterPro" id="IPR000716">
    <property type="entry name" value="Thyroglobulin_1"/>
</dbReference>
<feature type="region of interest" description="Disordered" evidence="5">
    <location>
        <begin position="2438"/>
        <end position="2460"/>
    </location>
</feature>
<feature type="chain" id="PRO_5036408517" evidence="6">
    <location>
        <begin position="22"/>
        <end position="2460"/>
    </location>
</feature>
<proteinExistence type="predicted"/>
<feature type="compositionally biased region" description="Low complexity" evidence="5">
    <location>
        <begin position="1797"/>
        <end position="1822"/>
    </location>
</feature>
<feature type="compositionally biased region" description="Low complexity" evidence="5">
    <location>
        <begin position="1831"/>
        <end position="1892"/>
    </location>
</feature>
<feature type="compositionally biased region" description="Polar residues" evidence="5">
    <location>
        <begin position="1328"/>
        <end position="1343"/>
    </location>
</feature>
<name>A0A811LCN8_9BILA</name>
<feature type="compositionally biased region" description="Low complexity" evidence="5">
    <location>
        <begin position="459"/>
        <end position="468"/>
    </location>
</feature>
<dbReference type="PROSITE" id="PS00280">
    <property type="entry name" value="BPTI_KUNITZ_1"/>
    <property type="match status" value="6"/>
</dbReference>
<dbReference type="GO" id="GO:0004867">
    <property type="term" value="F:serine-type endopeptidase inhibitor activity"/>
    <property type="evidence" value="ECO:0007669"/>
    <property type="project" value="UniProtKB-KW"/>
</dbReference>
<dbReference type="Proteomes" id="UP000783686">
    <property type="component" value="Unassembled WGS sequence"/>
</dbReference>
<feature type="region of interest" description="Disordered" evidence="5">
    <location>
        <begin position="1964"/>
        <end position="2030"/>
    </location>
</feature>
<evidence type="ECO:0000259" key="7">
    <source>
        <dbReference type="PROSITE" id="PS50279"/>
    </source>
</evidence>
<feature type="compositionally biased region" description="Basic and acidic residues" evidence="5">
    <location>
        <begin position="1700"/>
        <end position="1723"/>
    </location>
</feature>
<feature type="compositionally biased region" description="Polar residues" evidence="5">
    <location>
        <begin position="558"/>
        <end position="570"/>
    </location>
</feature>
<dbReference type="Gene3D" id="4.10.410.10">
    <property type="entry name" value="Pancreatic trypsin inhibitor Kunitz domain"/>
    <property type="match status" value="8"/>
</dbReference>
<feature type="domain" description="BPTI/Kunitz inhibitor" evidence="7">
    <location>
        <begin position="642"/>
        <end position="692"/>
    </location>
</feature>
<dbReference type="EMBL" id="CAJFCW020000005">
    <property type="protein sequence ID" value="CAG9120676.1"/>
    <property type="molecule type" value="Genomic_DNA"/>
</dbReference>
<evidence type="ECO:0000256" key="2">
    <source>
        <dbReference type="ARBA" id="ARBA00022900"/>
    </source>
</evidence>
<feature type="compositionally biased region" description="Low complexity" evidence="5">
    <location>
        <begin position="580"/>
        <end position="616"/>
    </location>
</feature>
<comment type="caution">
    <text evidence="9">The sequence shown here is derived from an EMBL/GenBank/DDBJ whole genome shotgun (WGS) entry which is preliminary data.</text>
</comment>
<dbReference type="Pfam" id="PF14625">
    <property type="entry name" value="Lustrin_cystein"/>
    <property type="match status" value="4"/>
</dbReference>
<feature type="domain" description="BPTI/Kunitz inhibitor" evidence="7">
    <location>
        <begin position="2169"/>
        <end position="2219"/>
    </location>
</feature>
<evidence type="ECO:0000313" key="10">
    <source>
        <dbReference type="Proteomes" id="UP000614601"/>
    </source>
</evidence>
<evidence type="ECO:0000256" key="5">
    <source>
        <dbReference type="SAM" id="MobiDB-lite"/>
    </source>
</evidence>
<dbReference type="Pfam" id="PF00086">
    <property type="entry name" value="Thyroglobulin_1"/>
    <property type="match status" value="1"/>
</dbReference>
<feature type="compositionally biased region" description="Polar residues" evidence="5">
    <location>
        <begin position="469"/>
        <end position="499"/>
    </location>
</feature>
<feature type="disulfide bond" evidence="4">
    <location>
        <begin position="150"/>
        <end position="157"/>
    </location>
</feature>
<dbReference type="CDD" id="cd00109">
    <property type="entry name" value="Kunitz-type"/>
    <property type="match status" value="4"/>
</dbReference>
<feature type="domain" description="Thyroglobulin type-1" evidence="8">
    <location>
        <begin position="115"/>
        <end position="181"/>
    </location>
</feature>
<feature type="region of interest" description="Disordered" evidence="5">
    <location>
        <begin position="1291"/>
        <end position="1343"/>
    </location>
</feature>
<comment type="caution">
    <text evidence="4">Lacks conserved residue(s) required for the propagation of feature annotation.</text>
</comment>
<feature type="compositionally biased region" description="Basic and acidic residues" evidence="5">
    <location>
        <begin position="517"/>
        <end position="527"/>
    </location>
</feature>
<feature type="domain" description="BPTI/Kunitz inhibitor" evidence="7">
    <location>
        <begin position="195"/>
        <end position="245"/>
    </location>
</feature>
<keyword evidence="2" id="KW-0722">Serine protease inhibitor</keyword>
<feature type="compositionally biased region" description="Gly residues" evidence="5">
    <location>
        <begin position="940"/>
        <end position="950"/>
    </location>
</feature>
<feature type="region of interest" description="Disordered" evidence="5">
    <location>
        <begin position="369"/>
        <end position="644"/>
    </location>
</feature>
<feature type="domain" description="BPTI/Kunitz inhibitor" evidence="7">
    <location>
        <begin position="784"/>
        <end position="834"/>
    </location>
</feature>
<dbReference type="SMART" id="SM00211">
    <property type="entry name" value="TY"/>
    <property type="match status" value="1"/>
</dbReference>
<feature type="compositionally biased region" description="Polar residues" evidence="5">
    <location>
        <begin position="369"/>
        <end position="382"/>
    </location>
</feature>
<feature type="compositionally biased region" description="Polar residues" evidence="5">
    <location>
        <begin position="1298"/>
        <end position="1321"/>
    </location>
</feature>
<feature type="compositionally biased region" description="Pro residues" evidence="5">
    <location>
        <begin position="953"/>
        <end position="962"/>
    </location>
</feature>
<dbReference type="GO" id="GO:0005615">
    <property type="term" value="C:extracellular space"/>
    <property type="evidence" value="ECO:0007669"/>
    <property type="project" value="TreeGrafter"/>
</dbReference>
<dbReference type="FunFam" id="4.10.410.10:FF:000020">
    <property type="entry name" value="Collagen, type VI, alpha 3"/>
    <property type="match status" value="2"/>
</dbReference>
<dbReference type="InterPro" id="IPR050098">
    <property type="entry name" value="TFPI/VKTCI-like"/>
</dbReference>
<dbReference type="InterPro" id="IPR028150">
    <property type="entry name" value="Lustrin_cystein"/>
</dbReference>
<dbReference type="InterPro" id="IPR036857">
    <property type="entry name" value="Thyroglobulin_1_sf"/>
</dbReference>
<protein>
    <submittedName>
        <fullName evidence="9">Uncharacterized protein</fullName>
    </submittedName>
</protein>
<feature type="region of interest" description="Disordered" evidence="5">
    <location>
        <begin position="1433"/>
        <end position="1602"/>
    </location>
</feature>
<feature type="compositionally biased region" description="Low complexity" evidence="5">
    <location>
        <begin position="1928"/>
        <end position="1941"/>
    </location>
</feature>
<feature type="compositionally biased region" description="Basic and acidic residues" evidence="5">
    <location>
        <begin position="383"/>
        <end position="395"/>
    </location>
</feature>
<feature type="compositionally biased region" description="Low complexity" evidence="5">
    <location>
        <begin position="628"/>
        <end position="638"/>
    </location>
</feature>
<reference evidence="9" key="1">
    <citation type="submission" date="2020-09" db="EMBL/GenBank/DDBJ databases">
        <authorList>
            <person name="Kikuchi T."/>
        </authorList>
    </citation>
    <scope>NUCLEOTIDE SEQUENCE</scope>
    <source>
        <strain evidence="9">SH1</strain>
    </source>
</reference>
<dbReference type="SMART" id="SM00131">
    <property type="entry name" value="KU"/>
    <property type="match status" value="7"/>
</dbReference>
<dbReference type="Pfam" id="PF00014">
    <property type="entry name" value="Kunitz_BPTI"/>
    <property type="match status" value="7"/>
</dbReference>
<feature type="domain" description="BPTI/Kunitz inhibitor" evidence="7">
    <location>
        <begin position="313"/>
        <end position="363"/>
    </location>
</feature>
<feature type="compositionally biased region" description="Polar residues" evidence="5">
    <location>
        <begin position="1893"/>
        <end position="1907"/>
    </location>
</feature>
<dbReference type="SUPFAM" id="SSF57362">
    <property type="entry name" value="BPTI-like"/>
    <property type="match status" value="7"/>
</dbReference>
<feature type="compositionally biased region" description="Low complexity" evidence="5">
    <location>
        <begin position="1493"/>
        <end position="1539"/>
    </location>
</feature>
<feature type="signal peptide" evidence="6">
    <location>
        <begin position="1"/>
        <end position="21"/>
    </location>
</feature>
<feature type="compositionally biased region" description="Basic and acidic residues" evidence="5">
    <location>
        <begin position="1639"/>
        <end position="1658"/>
    </location>
</feature>
<feature type="domain" description="BPTI/Kunitz inhibitor" evidence="7">
    <location>
        <begin position="1028"/>
        <end position="1078"/>
    </location>
</feature>
<feature type="region of interest" description="Disordered" evidence="5">
    <location>
        <begin position="1620"/>
        <end position="1658"/>
    </location>
</feature>
<feature type="compositionally biased region" description="Basic and acidic residues" evidence="5">
    <location>
        <begin position="431"/>
        <end position="458"/>
    </location>
</feature>
<feature type="compositionally biased region" description="Basic and acidic residues" evidence="5">
    <location>
        <begin position="1584"/>
        <end position="1593"/>
    </location>
</feature>
<evidence type="ECO:0000256" key="4">
    <source>
        <dbReference type="PROSITE-ProRule" id="PRU00500"/>
    </source>
</evidence>
<dbReference type="Proteomes" id="UP000614601">
    <property type="component" value="Unassembled WGS sequence"/>
</dbReference>
<feature type="region of interest" description="Disordered" evidence="5">
    <location>
        <begin position="922"/>
        <end position="984"/>
    </location>
</feature>
<organism evidence="9 10">
    <name type="scientific">Bursaphelenchus okinawaensis</name>
    <dbReference type="NCBI Taxonomy" id="465554"/>
    <lineage>
        <taxon>Eukaryota</taxon>
        <taxon>Metazoa</taxon>
        <taxon>Ecdysozoa</taxon>
        <taxon>Nematoda</taxon>
        <taxon>Chromadorea</taxon>
        <taxon>Rhabditida</taxon>
        <taxon>Tylenchina</taxon>
        <taxon>Tylenchomorpha</taxon>
        <taxon>Aphelenchoidea</taxon>
        <taxon>Aphelenchoididae</taxon>
        <taxon>Bursaphelenchus</taxon>
    </lineage>
</organism>
<feature type="region of interest" description="Disordered" evidence="5">
    <location>
        <begin position="1697"/>
        <end position="1942"/>
    </location>
</feature>
<evidence type="ECO:0000256" key="1">
    <source>
        <dbReference type="ARBA" id="ARBA00022690"/>
    </source>
</evidence>
<keyword evidence="1" id="KW-0646">Protease inhibitor</keyword>
<dbReference type="PRINTS" id="PR00759">
    <property type="entry name" value="BASICPTASE"/>
</dbReference>